<organism evidence="1 2">
    <name type="scientific">Shivajiella indica</name>
    <dbReference type="NCBI Taxonomy" id="872115"/>
    <lineage>
        <taxon>Bacteria</taxon>
        <taxon>Pseudomonadati</taxon>
        <taxon>Bacteroidota</taxon>
        <taxon>Cytophagia</taxon>
        <taxon>Cytophagales</taxon>
        <taxon>Cyclobacteriaceae</taxon>
        <taxon>Shivajiella</taxon>
    </lineage>
</organism>
<comment type="caution">
    <text evidence="1">The sequence shown here is derived from an EMBL/GenBank/DDBJ whole genome shotgun (WGS) entry which is preliminary data.</text>
</comment>
<proteinExistence type="predicted"/>
<keyword evidence="2" id="KW-1185">Reference proteome</keyword>
<dbReference type="Proteomes" id="UP001597414">
    <property type="component" value="Unassembled WGS sequence"/>
</dbReference>
<evidence type="ECO:0000313" key="2">
    <source>
        <dbReference type="Proteomes" id="UP001597414"/>
    </source>
</evidence>
<reference evidence="2" key="1">
    <citation type="journal article" date="2019" name="Int. J. Syst. Evol. Microbiol.">
        <title>The Global Catalogue of Microorganisms (GCM) 10K type strain sequencing project: providing services to taxonomists for standard genome sequencing and annotation.</title>
        <authorList>
            <consortium name="The Broad Institute Genomics Platform"/>
            <consortium name="The Broad Institute Genome Sequencing Center for Infectious Disease"/>
            <person name="Wu L."/>
            <person name="Ma J."/>
        </authorList>
    </citation>
    <scope>NUCLEOTIDE SEQUENCE [LARGE SCALE GENOMIC DNA]</scope>
    <source>
        <strain evidence="2">KCTC 19812</strain>
    </source>
</reference>
<dbReference type="RefSeq" id="WP_380802399.1">
    <property type="nucleotide sequence ID" value="NZ_JBHUIV010000016.1"/>
</dbReference>
<accession>A0ABW5BB28</accession>
<gene>
    <name evidence="1" type="ORF">ACFSKV_10730</name>
</gene>
<sequence>MDNKINEKKTKGALKKENLATAAGAAIVGGAATAVSNKLFGNDMSGDGTEGSILEEEILPQNTDNQVEITTGTPFTIVESKNQNIDLGSYMTSVLQKASILNTTIQNL</sequence>
<evidence type="ECO:0000313" key="1">
    <source>
        <dbReference type="EMBL" id="MFD2202045.1"/>
    </source>
</evidence>
<name>A0ABW5BB28_9BACT</name>
<dbReference type="EMBL" id="JBHUIV010000016">
    <property type="protein sequence ID" value="MFD2202045.1"/>
    <property type="molecule type" value="Genomic_DNA"/>
</dbReference>
<protein>
    <submittedName>
        <fullName evidence="1">Uncharacterized protein</fullName>
    </submittedName>
</protein>